<dbReference type="EMBL" id="ACKS01000071">
    <property type="protein sequence ID" value="EFA43888.1"/>
    <property type="molecule type" value="Genomic_DNA"/>
</dbReference>
<comment type="caution">
    <text evidence="3">The sequence shown here is derived from an EMBL/GenBank/DDBJ whole genome shotgun (WGS) entry which is preliminary data.</text>
</comment>
<dbReference type="OrthoDB" id="3902805at2"/>
<sequence length="594" mass="69143">MSKNLNYGIVGNGSTAALISEHGFVEWFCLPHFDSSSCFAALLDDERGGKFGIKLVGDYDVRQSYVPHTNILTTHYVSDEAEFKIFDFMPCYYHPGTSNLYNPSELYRYIRYIKGVPRFSVVYEPRPDYARGECVLAISFNHIESYSTSNERDRQYLYSSIPLESIVSQEVFTLEKDEFFLFSSNEKLTDVTLEREKADYCRTMVFWLNWSEQTKKYEVYNDVIERSLLTLKLLSFDNGAMMAALTTSLPEAIGETRNWDYRFCWLRDASMSIETLVKLGHTRSAKRFMQFVRSTFVANHDSFQIMYGIRGEQKLHEEELTHLSGYENSKPVRVGNAAYHQKQNDSYGYLMNLIYQYFTLLPSRQEDLEDIWDMVKNIMATVQKEWKKADKGIWEIRGKAQHFVSSKVMCWVALDRGARIAALLHREQFAKDWRGEADRVKNDVMKKGWNEELKSFTQTYNNTAMDSSLLLMEEYGFIDGQDPKYKSTVRMVKKELFHHGLMYRYNAPDDFGTPKSAFTLCTFWLIRALFVTGKKEKAQELFNQLLGYSNHLGLFSEDIDFKTKRLLGNFPQAYSHLALVNSALLFTQETNKPF</sequence>
<dbReference type="eggNOG" id="COG3387">
    <property type="taxonomic scope" value="Bacteria"/>
</dbReference>
<reference evidence="3 4" key="1">
    <citation type="submission" date="2009-10" db="EMBL/GenBank/DDBJ databases">
        <authorList>
            <person name="Qin X."/>
            <person name="Bachman B."/>
            <person name="Battles P."/>
            <person name="Bell A."/>
            <person name="Bess C."/>
            <person name="Bickham C."/>
            <person name="Chaboub L."/>
            <person name="Chen D."/>
            <person name="Coyle M."/>
            <person name="Deiros D.R."/>
            <person name="Dinh H."/>
            <person name="Forbes L."/>
            <person name="Fowler G."/>
            <person name="Francisco L."/>
            <person name="Fu Q."/>
            <person name="Gubbala S."/>
            <person name="Hale W."/>
            <person name="Han Y."/>
            <person name="Hemphill L."/>
            <person name="Highlander S.K."/>
            <person name="Hirani K."/>
            <person name="Hogues M."/>
            <person name="Jackson L."/>
            <person name="Jakkamsetti A."/>
            <person name="Javaid M."/>
            <person name="Jiang H."/>
            <person name="Korchina V."/>
            <person name="Kovar C."/>
            <person name="Lara F."/>
            <person name="Lee S."/>
            <person name="Mata R."/>
            <person name="Mathew T."/>
            <person name="Moen C."/>
            <person name="Morales K."/>
            <person name="Munidasa M."/>
            <person name="Nazareth L."/>
            <person name="Ngo R."/>
            <person name="Nguyen L."/>
            <person name="Okwuonu G."/>
            <person name="Ongeri F."/>
            <person name="Patil S."/>
            <person name="Petrosino J."/>
            <person name="Pham C."/>
            <person name="Pham P."/>
            <person name="Pu L.-L."/>
            <person name="Puazo M."/>
            <person name="Raj R."/>
            <person name="Reid J."/>
            <person name="Rouhana J."/>
            <person name="Saada N."/>
            <person name="Shang Y."/>
            <person name="Simmons D."/>
            <person name="Thornton R."/>
            <person name="Warren J."/>
            <person name="Weissenberger G."/>
            <person name="Zhang J."/>
            <person name="Zhang L."/>
            <person name="Zhou C."/>
            <person name="Zhu D."/>
            <person name="Muzny D."/>
            <person name="Worley K."/>
            <person name="Gibbs R."/>
        </authorList>
    </citation>
    <scope>NUCLEOTIDE SEQUENCE [LARGE SCALE GENOMIC DNA]</scope>
    <source>
        <strain evidence="3 4">DSM 17361</strain>
    </source>
</reference>
<dbReference type="RefSeq" id="WP_007173852.1">
    <property type="nucleotide sequence ID" value="NZ_GG704781.1"/>
</dbReference>
<dbReference type="InterPro" id="IPR011613">
    <property type="entry name" value="GH15-like"/>
</dbReference>
<dbReference type="HOGENOM" id="CLU_010399_3_1_10"/>
<dbReference type="PANTHER" id="PTHR31616:SF0">
    <property type="entry name" value="GLUCAN 1,4-ALPHA-GLUCOSIDASE"/>
    <property type="match status" value="1"/>
</dbReference>
<evidence type="ECO:0000313" key="3">
    <source>
        <dbReference type="EMBL" id="EFA43888.1"/>
    </source>
</evidence>
<dbReference type="Pfam" id="PF00723">
    <property type="entry name" value="Glyco_hydro_15"/>
    <property type="match status" value="1"/>
</dbReference>
<organism evidence="3 4">
    <name type="scientific">Hallella bergensis DSM 17361</name>
    <dbReference type="NCBI Taxonomy" id="585502"/>
    <lineage>
        <taxon>Bacteria</taxon>
        <taxon>Pseudomonadati</taxon>
        <taxon>Bacteroidota</taxon>
        <taxon>Bacteroidia</taxon>
        <taxon>Bacteroidales</taxon>
        <taxon>Prevotellaceae</taxon>
        <taxon>Hallella</taxon>
    </lineage>
</organism>
<dbReference type="AlphaFoldDB" id="D1PXR4"/>
<dbReference type="GO" id="GO:0005975">
    <property type="term" value="P:carbohydrate metabolic process"/>
    <property type="evidence" value="ECO:0007669"/>
    <property type="project" value="InterPro"/>
</dbReference>
<dbReference type="InterPro" id="IPR012341">
    <property type="entry name" value="6hp_glycosidase-like_sf"/>
</dbReference>
<feature type="domain" description="GH15-like" evidence="1">
    <location>
        <begin position="219"/>
        <end position="583"/>
    </location>
</feature>
<dbReference type="InterPro" id="IPR008928">
    <property type="entry name" value="6-hairpin_glycosidase_sf"/>
</dbReference>
<dbReference type="InterPro" id="IPR045582">
    <property type="entry name" value="Trehalase-like_N"/>
</dbReference>
<keyword evidence="4" id="KW-1185">Reference proteome</keyword>
<evidence type="ECO:0000259" key="1">
    <source>
        <dbReference type="Pfam" id="PF00723"/>
    </source>
</evidence>
<dbReference type="SUPFAM" id="SSF48208">
    <property type="entry name" value="Six-hairpin glycosidases"/>
    <property type="match status" value="1"/>
</dbReference>
<dbReference type="GO" id="GO:0004553">
    <property type="term" value="F:hydrolase activity, hydrolyzing O-glycosyl compounds"/>
    <property type="evidence" value="ECO:0007669"/>
    <property type="project" value="TreeGrafter"/>
</dbReference>
<accession>D1PXR4</accession>
<name>D1PXR4_9BACT</name>
<proteinExistence type="predicted"/>
<dbReference type="PANTHER" id="PTHR31616">
    <property type="entry name" value="TREHALASE"/>
    <property type="match status" value="1"/>
</dbReference>
<dbReference type="Pfam" id="PF19291">
    <property type="entry name" value="TREH_N"/>
    <property type="match status" value="1"/>
</dbReference>
<dbReference type="Gene3D" id="1.50.10.10">
    <property type="match status" value="1"/>
</dbReference>
<gene>
    <name evidence="3" type="ORF">HMPREF0645_1749</name>
</gene>
<keyword evidence="3" id="KW-0378">Hydrolase</keyword>
<protein>
    <submittedName>
        <fullName evidence="3">Glycosyl hydrolase, family 15</fullName>
    </submittedName>
</protein>
<evidence type="ECO:0000259" key="2">
    <source>
        <dbReference type="Pfam" id="PF19291"/>
    </source>
</evidence>
<feature type="domain" description="Trehalase-like N-terminal" evidence="2">
    <location>
        <begin position="9"/>
        <end position="147"/>
    </location>
</feature>
<dbReference type="Proteomes" id="UP000003160">
    <property type="component" value="Unassembled WGS sequence"/>
</dbReference>
<evidence type="ECO:0000313" key="4">
    <source>
        <dbReference type="Proteomes" id="UP000003160"/>
    </source>
</evidence>